<keyword evidence="5 8" id="KW-0418">Kinase</keyword>
<feature type="domain" description="Carbohydrate kinase FGGY N-terminal" evidence="10">
    <location>
        <begin position="1"/>
        <end position="245"/>
    </location>
</feature>
<dbReference type="Proteomes" id="UP000246303">
    <property type="component" value="Unassembled WGS sequence"/>
</dbReference>
<keyword evidence="7 9" id="KW-0119">Carbohydrate metabolism</keyword>
<evidence type="ECO:0000256" key="4">
    <source>
        <dbReference type="ARBA" id="ARBA00022741"/>
    </source>
</evidence>
<dbReference type="InterPro" id="IPR000577">
    <property type="entry name" value="Carb_kinase_FGGY"/>
</dbReference>
<evidence type="ECO:0000313" key="12">
    <source>
        <dbReference type="EMBL" id="PXA63950.1"/>
    </source>
</evidence>
<dbReference type="GO" id="GO:0042732">
    <property type="term" value="P:D-xylose metabolic process"/>
    <property type="evidence" value="ECO:0007669"/>
    <property type="project" value="UniProtKB-KW"/>
</dbReference>
<dbReference type="RefSeq" id="WP_110107924.1">
    <property type="nucleotide sequence ID" value="NZ_JACBZZ010000001.1"/>
</dbReference>
<dbReference type="PIRSF" id="PIRSF000538">
    <property type="entry name" value="GlpK"/>
    <property type="match status" value="1"/>
</dbReference>
<dbReference type="InterPro" id="IPR043129">
    <property type="entry name" value="ATPase_NBD"/>
</dbReference>
<evidence type="ECO:0000259" key="10">
    <source>
        <dbReference type="Pfam" id="PF00370"/>
    </source>
</evidence>
<organism evidence="12 13">
    <name type="scientific">Arthrobacter psychrochitiniphilus</name>
    <dbReference type="NCBI Taxonomy" id="291045"/>
    <lineage>
        <taxon>Bacteria</taxon>
        <taxon>Bacillati</taxon>
        <taxon>Actinomycetota</taxon>
        <taxon>Actinomycetes</taxon>
        <taxon>Micrococcales</taxon>
        <taxon>Micrococcaceae</taxon>
        <taxon>Arthrobacter</taxon>
    </lineage>
</organism>
<dbReference type="GO" id="GO:0005997">
    <property type="term" value="P:xylulose metabolic process"/>
    <property type="evidence" value="ECO:0007669"/>
    <property type="project" value="InterPro"/>
</dbReference>
<protein>
    <recommendedName>
        <fullName evidence="9">Xylulose kinase</fullName>
        <shortName evidence="9">Xylulokinase</shortName>
        <ecNumber evidence="9">2.7.1.17</ecNumber>
    </recommendedName>
</protein>
<dbReference type="PANTHER" id="PTHR43095:SF5">
    <property type="entry name" value="XYLULOSE KINASE"/>
    <property type="match status" value="1"/>
</dbReference>
<evidence type="ECO:0000256" key="9">
    <source>
        <dbReference type="RuleBase" id="RU364073"/>
    </source>
</evidence>
<keyword evidence="3 8" id="KW-0808">Transferase</keyword>
<comment type="catalytic activity">
    <reaction evidence="9">
        <text>D-xylulose + ATP = D-xylulose 5-phosphate + ADP + H(+)</text>
        <dbReference type="Rhea" id="RHEA:10964"/>
        <dbReference type="ChEBI" id="CHEBI:15378"/>
        <dbReference type="ChEBI" id="CHEBI:17140"/>
        <dbReference type="ChEBI" id="CHEBI:30616"/>
        <dbReference type="ChEBI" id="CHEBI:57737"/>
        <dbReference type="ChEBI" id="CHEBI:456216"/>
        <dbReference type="EC" id="2.7.1.17"/>
    </reaction>
</comment>
<dbReference type="InterPro" id="IPR018484">
    <property type="entry name" value="FGGY_N"/>
</dbReference>
<keyword evidence="13" id="KW-1185">Reference proteome</keyword>
<dbReference type="Pfam" id="PF00370">
    <property type="entry name" value="FGGY_N"/>
    <property type="match status" value="1"/>
</dbReference>
<evidence type="ECO:0000256" key="1">
    <source>
        <dbReference type="ARBA" id="ARBA00009156"/>
    </source>
</evidence>
<evidence type="ECO:0000256" key="2">
    <source>
        <dbReference type="ARBA" id="ARBA00022629"/>
    </source>
</evidence>
<keyword evidence="2 9" id="KW-0859">Xylose metabolism</keyword>
<evidence type="ECO:0000259" key="11">
    <source>
        <dbReference type="Pfam" id="PF02782"/>
    </source>
</evidence>
<accession>A0A2V3DM16</accession>
<evidence type="ECO:0000313" key="13">
    <source>
        <dbReference type="Proteomes" id="UP000246303"/>
    </source>
</evidence>
<sequence>MIIAHDLGTTGNKATLVDDSGTLIAAVTVHYPADFDLGGKAEQNPEDWWNALIEATRQLLTKAEVKNTDISVVSFSGQMMGAVYLDGHGVPVRPAMIWADTRSTAQCQSLIDSVGMEHAYQLTGHRLNPTYSLSKIMYIRDTEPDVFAKVSTVLQAKDYLAYRLTGVLVTDPSDASSTNAYDQSSASWSDELVSAAGLKKTLFPEVVASTTVVGHVTREAAALTGMAEGTPVVIGGGDGPTAALGAGIIDENSGAYTYLGSSSWVSISSPQPLHDPQMRSMTFNHVVPGYFVPTATMQAGGASLQWIANVLSPKEDDKYSEILAAAAAVSASAEGLYFLPHLLGERSPYWNPRARAAFIGLLMHHDRGHLARAVLEGVAFNLRTGLNAFTENGHAVSSIDAIGGATNSPLLLQIFADVWGVPVHRRNIAEEANAIGAAIVGGVGVGIFDDFSVASSMSHRTPGRNPEPKNVDSYHNGYATFMDAYRRLEPWFESLPRG</sequence>
<evidence type="ECO:0000256" key="6">
    <source>
        <dbReference type="ARBA" id="ARBA00022840"/>
    </source>
</evidence>
<evidence type="ECO:0000256" key="8">
    <source>
        <dbReference type="RuleBase" id="RU003733"/>
    </source>
</evidence>
<evidence type="ECO:0000256" key="7">
    <source>
        <dbReference type="ARBA" id="ARBA00023277"/>
    </source>
</evidence>
<dbReference type="PANTHER" id="PTHR43095">
    <property type="entry name" value="SUGAR KINASE"/>
    <property type="match status" value="1"/>
</dbReference>
<dbReference type="InterPro" id="IPR018485">
    <property type="entry name" value="FGGY_C"/>
</dbReference>
<dbReference type="InterPro" id="IPR006000">
    <property type="entry name" value="Xylulokinase"/>
</dbReference>
<keyword evidence="6 9" id="KW-0067">ATP-binding</keyword>
<feature type="domain" description="Carbohydrate kinase FGGY C-terminal" evidence="11">
    <location>
        <begin position="256"/>
        <end position="443"/>
    </location>
</feature>
<dbReference type="NCBIfam" id="TIGR01312">
    <property type="entry name" value="XylB"/>
    <property type="match status" value="1"/>
</dbReference>
<proteinExistence type="inferred from homology"/>
<name>A0A2V3DM16_9MICC</name>
<dbReference type="EC" id="2.7.1.17" evidence="9"/>
<dbReference type="OrthoDB" id="9782710at2"/>
<dbReference type="AlphaFoldDB" id="A0A2V3DM16"/>
<dbReference type="Pfam" id="PF02782">
    <property type="entry name" value="FGGY_C"/>
    <property type="match status" value="1"/>
</dbReference>
<evidence type="ECO:0000256" key="5">
    <source>
        <dbReference type="ARBA" id="ARBA00022777"/>
    </source>
</evidence>
<dbReference type="InterPro" id="IPR018483">
    <property type="entry name" value="Carb_kinase_FGGY_CS"/>
</dbReference>
<evidence type="ECO:0000256" key="3">
    <source>
        <dbReference type="ARBA" id="ARBA00022679"/>
    </source>
</evidence>
<dbReference type="EMBL" id="QHLZ01000019">
    <property type="protein sequence ID" value="PXA63950.1"/>
    <property type="molecule type" value="Genomic_DNA"/>
</dbReference>
<reference evidence="12 13" key="1">
    <citation type="submission" date="2018-05" db="EMBL/GenBank/DDBJ databases">
        <title>Genetic diversity of glacier-inhabiting Cryobacterium bacteria in China and description of Cryobacterium mengkeensis sp. nov. and Arthrobacter glacialis sp. nov.</title>
        <authorList>
            <person name="Liu Q."/>
            <person name="Xin Y.-H."/>
        </authorList>
    </citation>
    <scope>NUCLEOTIDE SEQUENCE [LARGE SCALE GENOMIC DNA]</scope>
    <source>
        <strain evidence="12 13">GP3</strain>
    </source>
</reference>
<dbReference type="GO" id="GO:0004856">
    <property type="term" value="F:D-xylulokinase activity"/>
    <property type="evidence" value="ECO:0007669"/>
    <property type="project" value="UniProtKB-EC"/>
</dbReference>
<dbReference type="InterPro" id="IPR050406">
    <property type="entry name" value="FGGY_Carb_Kinase"/>
</dbReference>
<gene>
    <name evidence="9 12" type="primary">xylB</name>
    <name evidence="12" type="ORF">CVS29_17705</name>
</gene>
<dbReference type="PROSITE" id="PS00445">
    <property type="entry name" value="FGGY_KINASES_2"/>
    <property type="match status" value="1"/>
</dbReference>
<dbReference type="Gene3D" id="3.30.420.40">
    <property type="match status" value="2"/>
</dbReference>
<dbReference type="GO" id="GO:0005524">
    <property type="term" value="F:ATP binding"/>
    <property type="evidence" value="ECO:0007669"/>
    <property type="project" value="UniProtKB-KW"/>
</dbReference>
<comment type="similarity">
    <text evidence="1 8">Belongs to the FGGY kinase family.</text>
</comment>
<comment type="caution">
    <text evidence="12">The sequence shown here is derived from an EMBL/GenBank/DDBJ whole genome shotgun (WGS) entry which is preliminary data.</text>
</comment>
<keyword evidence="4 9" id="KW-0547">Nucleotide-binding</keyword>
<dbReference type="CDD" id="cd07805">
    <property type="entry name" value="ASKHA_NBD_FGGY_CvXK-like"/>
    <property type="match status" value="1"/>
</dbReference>
<dbReference type="SUPFAM" id="SSF53067">
    <property type="entry name" value="Actin-like ATPase domain"/>
    <property type="match status" value="2"/>
</dbReference>